<dbReference type="Proteomes" id="UP000189701">
    <property type="component" value="Unplaced"/>
</dbReference>
<reference evidence="4" key="2">
    <citation type="submission" date="2025-08" db="UniProtKB">
        <authorList>
            <consortium name="RefSeq"/>
        </authorList>
    </citation>
    <scope>IDENTIFICATION</scope>
    <source>
        <tissue evidence="4">Leaf</tissue>
    </source>
</reference>
<dbReference type="Pfam" id="PF07727">
    <property type="entry name" value="RVT_2"/>
    <property type="match status" value="1"/>
</dbReference>
<dbReference type="AlphaFoldDB" id="A0A1U7V4A3"/>
<feature type="region of interest" description="Disordered" evidence="1">
    <location>
        <begin position="147"/>
        <end position="171"/>
    </location>
</feature>
<name>A0A1U7V4A3_NICSY</name>
<accession>A0A1U7V4A3</accession>
<protein>
    <submittedName>
        <fullName evidence="4">Uncharacterized protein LOC104212277</fullName>
    </submittedName>
</protein>
<evidence type="ECO:0000256" key="1">
    <source>
        <dbReference type="SAM" id="MobiDB-lite"/>
    </source>
</evidence>
<evidence type="ECO:0000313" key="4">
    <source>
        <dbReference type="RefSeq" id="XP_009759801.1"/>
    </source>
</evidence>
<dbReference type="STRING" id="4096.A0A1U7V4A3"/>
<dbReference type="InterPro" id="IPR013103">
    <property type="entry name" value="RVT_2"/>
</dbReference>
<feature type="domain" description="Reverse transcriptase Ty1/copia-type" evidence="2">
    <location>
        <begin position="21"/>
        <end position="90"/>
    </location>
</feature>
<evidence type="ECO:0000259" key="2">
    <source>
        <dbReference type="Pfam" id="PF07727"/>
    </source>
</evidence>
<gene>
    <name evidence="4" type="primary">LOC104212277</name>
</gene>
<organism evidence="3 4">
    <name type="scientific">Nicotiana sylvestris</name>
    <name type="common">Wood tobacco</name>
    <name type="synonym">South American tobacco</name>
    <dbReference type="NCBI Taxonomy" id="4096"/>
    <lineage>
        <taxon>Eukaryota</taxon>
        <taxon>Viridiplantae</taxon>
        <taxon>Streptophyta</taxon>
        <taxon>Embryophyta</taxon>
        <taxon>Tracheophyta</taxon>
        <taxon>Spermatophyta</taxon>
        <taxon>Magnoliopsida</taxon>
        <taxon>eudicotyledons</taxon>
        <taxon>Gunneridae</taxon>
        <taxon>Pentapetalae</taxon>
        <taxon>asterids</taxon>
        <taxon>lamiids</taxon>
        <taxon>Solanales</taxon>
        <taxon>Solanaceae</taxon>
        <taxon>Nicotianoideae</taxon>
        <taxon>Nicotianeae</taxon>
        <taxon>Nicotiana</taxon>
    </lineage>
</organism>
<sequence>MKTEQLQGTRQDWWFKDIVKRRMDIKSAFLNGYLKEEVFVKQPPGFKSKECSNHVYKLDKALYRLKQAPRAWYERLSKFLLKHGYKRERAPQYGVRNLLEKKNVRETRGSGSGEAAEGLVRLGKNVQASIPSEKEPFSDLLKKVSDSYNPKKKRSSGVKVPGTARENKKRKFVSSIPVETLLTKGRATRGQMKQSDAELEKALEESKKKVVAKGKKKVVEPNFS</sequence>
<reference evidence="3" key="1">
    <citation type="journal article" date="2013" name="Genome Biol.">
        <title>Reference genomes and transcriptomes of Nicotiana sylvestris and Nicotiana tomentosiformis.</title>
        <authorList>
            <person name="Sierro N."/>
            <person name="Battey J.N."/>
            <person name="Ouadi S."/>
            <person name="Bovet L."/>
            <person name="Goepfert S."/>
            <person name="Bakaher N."/>
            <person name="Peitsch M.C."/>
            <person name="Ivanov N.V."/>
        </authorList>
    </citation>
    <scope>NUCLEOTIDE SEQUENCE [LARGE SCALE GENOMIC DNA]</scope>
</reference>
<dbReference type="RefSeq" id="XP_009759801.1">
    <property type="nucleotide sequence ID" value="XM_009761499.1"/>
</dbReference>
<keyword evidence="3" id="KW-1185">Reference proteome</keyword>
<proteinExistence type="predicted"/>
<evidence type="ECO:0000313" key="3">
    <source>
        <dbReference type="Proteomes" id="UP000189701"/>
    </source>
</evidence>
<dbReference type="eggNOG" id="KOG0017">
    <property type="taxonomic scope" value="Eukaryota"/>
</dbReference>